<feature type="signal peptide" evidence="8">
    <location>
        <begin position="1"/>
        <end position="16"/>
    </location>
</feature>
<dbReference type="InterPro" id="IPR044865">
    <property type="entry name" value="MRH_dom"/>
</dbReference>
<dbReference type="Pfam" id="PF17880">
    <property type="entry name" value="Yos9_DD"/>
    <property type="match status" value="1"/>
</dbReference>
<comment type="subcellular location">
    <subcellularLocation>
        <location evidence="1 7">Endoplasmic reticulum membrane</location>
        <topology evidence="1 7">Peripheral membrane protein</topology>
        <orientation evidence="1 7">Lumenal side</orientation>
    </subcellularLocation>
</comment>
<organism evidence="10 11">
    <name type="scientific">Tetrapisispora phaffii (strain ATCC 24235 / CBS 4417 / NBRC 1672 / NRRL Y-8282 / UCD 70-5)</name>
    <name type="common">Yeast</name>
    <name type="synonym">Fabospora phaffii</name>
    <dbReference type="NCBI Taxonomy" id="1071381"/>
    <lineage>
        <taxon>Eukaryota</taxon>
        <taxon>Fungi</taxon>
        <taxon>Dikarya</taxon>
        <taxon>Ascomycota</taxon>
        <taxon>Saccharomycotina</taxon>
        <taxon>Saccharomycetes</taxon>
        <taxon>Saccharomycetales</taxon>
        <taxon>Saccharomycetaceae</taxon>
        <taxon>Tetrapisispora</taxon>
    </lineage>
</organism>
<dbReference type="PANTHER" id="PTHR15414">
    <property type="entry name" value="OS-9-RELATED"/>
    <property type="match status" value="1"/>
</dbReference>
<dbReference type="GO" id="GO:0030246">
    <property type="term" value="F:carbohydrate binding"/>
    <property type="evidence" value="ECO:0007669"/>
    <property type="project" value="UniProtKB-UniRule"/>
</dbReference>
<dbReference type="EMBL" id="HE612868">
    <property type="protein sequence ID" value="CCE65706.1"/>
    <property type="molecule type" value="Genomic_DNA"/>
</dbReference>
<evidence type="ECO:0000313" key="11">
    <source>
        <dbReference type="Proteomes" id="UP000005666"/>
    </source>
</evidence>
<dbReference type="GO" id="GO:0030968">
    <property type="term" value="P:endoplasmic reticulum unfolded protein response"/>
    <property type="evidence" value="ECO:0007669"/>
    <property type="project" value="UniProtKB-UniRule"/>
</dbReference>
<dbReference type="InterPro" id="IPR012913">
    <property type="entry name" value="OS9-like_dom"/>
</dbReference>
<comment type="similarity">
    <text evidence="2 7">Belongs to the OS-9 family.</text>
</comment>
<dbReference type="HOGENOM" id="CLU_497129_0_0_1"/>
<dbReference type="InterPro" id="IPR009011">
    <property type="entry name" value="Man6P_isomerase_rcpt-bd_dom_sf"/>
</dbReference>
<proteinExistence type="inferred from homology"/>
<dbReference type="Gene3D" id="3.10.310.60">
    <property type="match status" value="1"/>
</dbReference>
<dbReference type="RefSeq" id="XP_003688140.1">
    <property type="nucleotide sequence ID" value="XM_003688092.1"/>
</dbReference>
<keyword evidence="3 8" id="KW-0732">Signal</keyword>
<dbReference type="Pfam" id="PF07915">
    <property type="entry name" value="PRKCSH"/>
    <property type="match status" value="1"/>
</dbReference>
<evidence type="ECO:0000256" key="4">
    <source>
        <dbReference type="ARBA" id="ARBA00022734"/>
    </source>
</evidence>
<dbReference type="GO" id="GO:0030970">
    <property type="term" value="P:retrograde protein transport, ER to cytosol"/>
    <property type="evidence" value="ECO:0007669"/>
    <property type="project" value="TreeGrafter"/>
</dbReference>
<keyword evidence="6" id="KW-1015">Disulfide bond</keyword>
<dbReference type="eggNOG" id="KOG3394">
    <property type="taxonomic scope" value="Eukaryota"/>
</dbReference>
<dbReference type="InterPro" id="IPR045149">
    <property type="entry name" value="OS-9-like"/>
</dbReference>
<comment type="function">
    <text evidence="7">Lectin involved in the quality control of the secretory pathway. As a member of the endoplasmic reticulum-associated degradation lumenal (ERAD-L) surveillance system, targets misfolded endoplasmic reticulum lumenal glycoproteins for degradation.</text>
</comment>
<keyword evidence="11" id="KW-1185">Reference proteome</keyword>
<accession>G8C0J1</accession>
<evidence type="ECO:0000313" key="10">
    <source>
        <dbReference type="EMBL" id="CCE65706.1"/>
    </source>
</evidence>
<dbReference type="STRING" id="1071381.G8C0J1"/>
<dbReference type="Gene3D" id="2.70.130.10">
    <property type="entry name" value="Mannose-6-phosphate receptor binding domain"/>
    <property type="match status" value="1"/>
</dbReference>
<dbReference type="InterPro" id="IPR041039">
    <property type="entry name" value="Yos9_DD"/>
</dbReference>
<dbReference type="PROSITE" id="PS51914">
    <property type="entry name" value="MRH"/>
    <property type="match status" value="1"/>
</dbReference>
<evidence type="ECO:0000256" key="6">
    <source>
        <dbReference type="ARBA" id="ARBA00023157"/>
    </source>
</evidence>
<evidence type="ECO:0000256" key="5">
    <source>
        <dbReference type="ARBA" id="ARBA00022824"/>
    </source>
</evidence>
<evidence type="ECO:0000256" key="1">
    <source>
        <dbReference type="ARBA" id="ARBA00004367"/>
    </source>
</evidence>
<dbReference type="OMA" id="SPHEMEV"/>
<evidence type="ECO:0000259" key="9">
    <source>
        <dbReference type="PROSITE" id="PS51914"/>
    </source>
</evidence>
<dbReference type="GO" id="GO:0005789">
    <property type="term" value="C:endoplasmic reticulum membrane"/>
    <property type="evidence" value="ECO:0007669"/>
    <property type="project" value="UniProtKB-SubCell"/>
</dbReference>
<dbReference type="OrthoDB" id="448954at2759"/>
<sequence>MIYLIFLLSLINFSEAIITRDDQKFSIHYLPYKSFNENILQNKKIIENGDLIKINSNLCYVPKTKNDPISEFSNSSVTTNFRNYLKDNLRESINIIEKFTEKQQLNNRQCLNYSTGFWSYEFCNGQVINQIHKSVDDFSDHSMVNKLGEVENSLNQFNEKILNYYTVMIGRKNGYYITEFASNGDICDLNGLPRTIEIQYSCGFSTSQESGTPNIQFLTEPKNCNYQIGIAIPELCKLDIFKPNNIDPFDIDDYYLKETNAKESQEIAFENSLVCLQPHDEEQPLKQDSEVVKEVNSQKSVIDLFYNFKPFFIGSGVYFLKHKTIEANMGSRKPDKLLFSGDISKLDSKLETMLPSLIKLDSFFESELFNYEDHDSFKWIGDIVNLQNKVTDTVLISVTYNTFNNRIERTIQRSYNSTISHYTSNFIEFTKFQNEGTEKVNLFANTINKKTINNIEVLEMINRNALISNKFQNFLSQRKDEFSSDFDWSQANNNKNNIVIQNIEESVVDQIQYFNLEEFENLLTEIYWSRNEKKSHNDNDDTEKNSNA</sequence>
<dbReference type="KEGG" id="tpf:TPHA_0M01310"/>
<dbReference type="GeneID" id="11531968"/>
<dbReference type="Proteomes" id="UP000005666">
    <property type="component" value="Chromosome 13"/>
</dbReference>
<protein>
    <recommendedName>
        <fullName evidence="7">Endoplasmic reticulum lectin</fullName>
    </recommendedName>
    <alternativeName>
        <fullName evidence="7">Protein OS-9 homolog</fullName>
    </alternativeName>
</protein>
<evidence type="ECO:0000256" key="7">
    <source>
        <dbReference type="RuleBase" id="RU369099"/>
    </source>
</evidence>
<feature type="domain" description="MRH" evidence="9">
    <location>
        <begin position="108"/>
        <end position="238"/>
    </location>
</feature>
<evidence type="ECO:0000256" key="8">
    <source>
        <dbReference type="SAM" id="SignalP"/>
    </source>
</evidence>
<evidence type="ECO:0000256" key="2">
    <source>
        <dbReference type="ARBA" id="ARBA00009918"/>
    </source>
</evidence>
<keyword evidence="7" id="KW-0472">Membrane</keyword>
<gene>
    <name evidence="10" type="primary">TPHA0M01310</name>
    <name evidence="10" type="ordered locus">TPHA_0M01310</name>
</gene>
<dbReference type="AlphaFoldDB" id="G8C0J1"/>
<name>G8C0J1_TETPH</name>
<feature type="chain" id="PRO_5003508786" description="Endoplasmic reticulum lectin" evidence="8">
    <location>
        <begin position="17"/>
        <end position="548"/>
    </location>
</feature>
<dbReference type="GO" id="GO:0005788">
    <property type="term" value="C:endoplasmic reticulum lumen"/>
    <property type="evidence" value="ECO:0007669"/>
    <property type="project" value="UniProtKB-UniRule"/>
</dbReference>
<keyword evidence="5 7" id="KW-0256">Endoplasmic reticulum</keyword>
<keyword evidence="4 7" id="KW-0430">Lectin</keyword>
<dbReference type="PANTHER" id="PTHR15414:SF0">
    <property type="entry name" value="ENDOPLASMIC RETICULUM LECTIN 1"/>
    <property type="match status" value="1"/>
</dbReference>
<evidence type="ECO:0000256" key="3">
    <source>
        <dbReference type="ARBA" id="ARBA00022729"/>
    </source>
</evidence>
<reference evidence="10 11" key="1">
    <citation type="journal article" date="2011" name="Proc. Natl. Acad. Sci. U.S.A.">
        <title>Evolutionary erosion of yeast sex chromosomes by mating-type switching accidents.</title>
        <authorList>
            <person name="Gordon J.L."/>
            <person name="Armisen D."/>
            <person name="Proux-Wera E."/>
            <person name="Oheigeartaigh S.S."/>
            <person name="Byrne K.P."/>
            <person name="Wolfe K.H."/>
        </authorList>
    </citation>
    <scope>NUCLEOTIDE SEQUENCE [LARGE SCALE GENOMIC DNA]</scope>
    <source>
        <strain evidence="11">ATCC 24235 / CBS 4417 / NBRC 1672 / NRRL Y-8282 / UCD 70-5</strain>
    </source>
</reference>